<evidence type="ECO:0000256" key="7">
    <source>
        <dbReference type="ARBA" id="ARBA00023136"/>
    </source>
</evidence>
<keyword evidence="3 10" id="KW-1134">Transmembrane beta strand</keyword>
<dbReference type="Pfam" id="PF00593">
    <property type="entry name" value="TonB_dep_Rec_b-barrel"/>
    <property type="match status" value="1"/>
</dbReference>
<keyword evidence="2 10" id="KW-0813">Transport</keyword>
<evidence type="ECO:0000256" key="1">
    <source>
        <dbReference type="ARBA" id="ARBA00004571"/>
    </source>
</evidence>
<feature type="domain" description="TonB-dependent receptor-like beta-barrel" evidence="12">
    <location>
        <begin position="203"/>
        <end position="651"/>
    </location>
</feature>
<dbReference type="InterPro" id="IPR037066">
    <property type="entry name" value="Plug_dom_sf"/>
</dbReference>
<evidence type="ECO:0000256" key="3">
    <source>
        <dbReference type="ARBA" id="ARBA00022452"/>
    </source>
</evidence>
<evidence type="ECO:0000256" key="5">
    <source>
        <dbReference type="ARBA" id="ARBA00022729"/>
    </source>
</evidence>
<keyword evidence="5" id="KW-0732">Signal</keyword>
<evidence type="ECO:0000256" key="6">
    <source>
        <dbReference type="ARBA" id="ARBA00023077"/>
    </source>
</evidence>
<feature type="domain" description="TonB-dependent receptor plug" evidence="13">
    <location>
        <begin position="61"/>
        <end position="150"/>
    </location>
</feature>
<keyword evidence="9 10" id="KW-0998">Cell outer membrane</keyword>
<dbReference type="PANTHER" id="PTHR30069">
    <property type="entry name" value="TONB-DEPENDENT OUTER MEMBRANE RECEPTOR"/>
    <property type="match status" value="1"/>
</dbReference>
<dbReference type="InterPro" id="IPR012910">
    <property type="entry name" value="Plug_dom"/>
</dbReference>
<evidence type="ECO:0000256" key="8">
    <source>
        <dbReference type="ARBA" id="ARBA00023170"/>
    </source>
</evidence>
<keyword evidence="15" id="KW-1185">Reference proteome</keyword>
<evidence type="ECO:0000259" key="12">
    <source>
        <dbReference type="Pfam" id="PF00593"/>
    </source>
</evidence>
<comment type="similarity">
    <text evidence="10 11">Belongs to the TonB-dependent receptor family.</text>
</comment>
<protein>
    <submittedName>
        <fullName evidence="14">TonB-dependent receptor</fullName>
    </submittedName>
</protein>
<evidence type="ECO:0000256" key="9">
    <source>
        <dbReference type="ARBA" id="ARBA00023237"/>
    </source>
</evidence>
<dbReference type="Proteomes" id="UP000676386">
    <property type="component" value="Unassembled WGS sequence"/>
</dbReference>
<dbReference type="SUPFAM" id="SSF56935">
    <property type="entry name" value="Porins"/>
    <property type="match status" value="1"/>
</dbReference>
<evidence type="ECO:0000256" key="4">
    <source>
        <dbReference type="ARBA" id="ARBA00022692"/>
    </source>
</evidence>
<evidence type="ECO:0000313" key="15">
    <source>
        <dbReference type="Proteomes" id="UP000676386"/>
    </source>
</evidence>
<evidence type="ECO:0000313" key="14">
    <source>
        <dbReference type="EMBL" id="MBS0031578.1"/>
    </source>
</evidence>
<organism evidence="14 15">
    <name type="scientific">Chitinophaga hostae</name>
    <dbReference type="NCBI Taxonomy" id="2831022"/>
    <lineage>
        <taxon>Bacteria</taxon>
        <taxon>Pseudomonadati</taxon>
        <taxon>Bacteroidota</taxon>
        <taxon>Chitinophagia</taxon>
        <taxon>Chitinophagales</taxon>
        <taxon>Chitinophagaceae</taxon>
        <taxon>Chitinophaga</taxon>
    </lineage>
</organism>
<comment type="caution">
    <text evidence="14">The sequence shown here is derived from an EMBL/GenBank/DDBJ whole genome shotgun (WGS) entry which is preliminary data.</text>
</comment>
<proteinExistence type="inferred from homology"/>
<dbReference type="InterPro" id="IPR039426">
    <property type="entry name" value="TonB-dep_rcpt-like"/>
</dbReference>
<accession>A0ABS5J8N2</accession>
<dbReference type="PROSITE" id="PS52016">
    <property type="entry name" value="TONB_DEPENDENT_REC_3"/>
    <property type="match status" value="1"/>
</dbReference>
<dbReference type="RefSeq" id="WP_211976738.1">
    <property type="nucleotide sequence ID" value="NZ_CBFHAM010000148.1"/>
</dbReference>
<dbReference type="EMBL" id="JAGTXB010000023">
    <property type="protein sequence ID" value="MBS0031578.1"/>
    <property type="molecule type" value="Genomic_DNA"/>
</dbReference>
<keyword evidence="8 14" id="KW-0675">Receptor</keyword>
<reference evidence="14 15" key="1">
    <citation type="submission" date="2021-04" db="EMBL/GenBank/DDBJ databases">
        <title>Chitinophaga sp. nov., isolated from the rhizosphere soil.</title>
        <authorList>
            <person name="He S."/>
        </authorList>
    </citation>
    <scope>NUCLEOTIDE SEQUENCE [LARGE SCALE GENOMIC DNA]</scope>
    <source>
        <strain evidence="14 15">2R12</strain>
    </source>
</reference>
<dbReference type="Pfam" id="PF07715">
    <property type="entry name" value="Plug"/>
    <property type="match status" value="1"/>
</dbReference>
<keyword evidence="4 10" id="KW-0812">Transmembrane</keyword>
<keyword evidence="6 11" id="KW-0798">TonB box</keyword>
<name>A0ABS5J8N2_9BACT</name>
<evidence type="ECO:0000259" key="13">
    <source>
        <dbReference type="Pfam" id="PF07715"/>
    </source>
</evidence>
<dbReference type="InterPro" id="IPR000531">
    <property type="entry name" value="Beta-barrel_TonB"/>
</dbReference>
<dbReference type="InterPro" id="IPR036942">
    <property type="entry name" value="Beta-barrel_TonB_sf"/>
</dbReference>
<evidence type="ECO:0000256" key="11">
    <source>
        <dbReference type="RuleBase" id="RU003357"/>
    </source>
</evidence>
<evidence type="ECO:0000256" key="10">
    <source>
        <dbReference type="PROSITE-ProRule" id="PRU01360"/>
    </source>
</evidence>
<comment type="subcellular location">
    <subcellularLocation>
        <location evidence="1 10">Cell outer membrane</location>
        <topology evidence="1 10">Multi-pass membrane protein</topology>
    </subcellularLocation>
</comment>
<dbReference type="Gene3D" id="2.40.170.20">
    <property type="entry name" value="TonB-dependent receptor, beta-barrel domain"/>
    <property type="match status" value="1"/>
</dbReference>
<sequence length="677" mass="77168">MMRFIEQSCSLTKGLLCIIVYATWPATNTLAQQADTIKQKALREVSVTAPRATGEVSPGQKMQAKELGRLGSHSVADAIRFFSGVQIKDYGGIGGLKTVDIRSMGTNHTGVFYDGIQLGNAQNGQVDLGKFSLDNMEEIALYNGQKSNIFQPAKDFGSAGSIYLTSLKPKFAPGEKTHLRATLKTGSFGLFNPSLLWQQKISDKIAASFSTEWTSATGRYKYAYKVYDSLQKVAYDTSAYRRNGDINAVRVEGGLNGVMNRGEWSAKIYYYNSERGLPGFIVNNVYGHVDRLWDRDFFIQSSFRKDITKRYSILLNGKYAYDYTHYVAPDTAQLPVNNHYRQYETYLSMANQYALTNWWTVSLSGDFQWTKLDADLKEFSYPTRYTTLVAAASAVNFQRFSAQASILGTFVNETVKQNAGAPYQQKFTPAVFISWQPFPAPDLRLRAFYKRIFRMPTFNDLYYTEIGNRFLQPEFATQYDAGITWNKTFTDKWFTIAGIELDGYYNEVTDKIVAVPGQNQFVWSMMNLGQVKIKGLDVKAKAGWRIRQRLDMSLKATYTFQRAQDFTNPGDLFYGDQIAYIPRNSGSLILAADFNNWEANYSFIYTGERYNGKENKRENYVQPWYTSDISLGKQFSYKHTHFHITAQVNNLANQFYEVVISYPMPGRNYRFILTVNI</sequence>
<dbReference type="PANTHER" id="PTHR30069:SF29">
    <property type="entry name" value="HEMOGLOBIN AND HEMOGLOBIN-HAPTOGLOBIN-BINDING PROTEIN 1-RELATED"/>
    <property type="match status" value="1"/>
</dbReference>
<keyword evidence="7 10" id="KW-0472">Membrane</keyword>
<dbReference type="Gene3D" id="2.170.130.10">
    <property type="entry name" value="TonB-dependent receptor, plug domain"/>
    <property type="match status" value="1"/>
</dbReference>
<gene>
    <name evidence="14" type="ORF">KE626_29885</name>
</gene>
<evidence type="ECO:0000256" key="2">
    <source>
        <dbReference type="ARBA" id="ARBA00022448"/>
    </source>
</evidence>